<gene>
    <name evidence="1" type="ORF">AALO_G00289450</name>
</gene>
<reference evidence="1" key="1">
    <citation type="submission" date="2020-10" db="EMBL/GenBank/DDBJ databases">
        <title>Chromosome-scale genome assembly of the Allis shad, Alosa alosa.</title>
        <authorList>
            <person name="Margot Z."/>
            <person name="Christophe K."/>
            <person name="Cabau C."/>
            <person name="Louis A."/>
            <person name="Berthelot C."/>
            <person name="Parey E."/>
            <person name="Roest Crollius H."/>
            <person name="Montfort J."/>
            <person name="Robinson-Rechavi M."/>
            <person name="Bucao C."/>
            <person name="Bouchez O."/>
            <person name="Gislard M."/>
            <person name="Lluch J."/>
            <person name="Milhes M."/>
            <person name="Lampietro C."/>
            <person name="Lopez Roques C."/>
            <person name="Donnadieu C."/>
            <person name="Braasch I."/>
            <person name="Desvignes T."/>
            <person name="Postlethwait J."/>
            <person name="Bobe J."/>
            <person name="Guiguen Y."/>
        </authorList>
    </citation>
    <scope>NUCLEOTIDE SEQUENCE</scope>
    <source>
        <strain evidence="1">M-15738</strain>
        <tissue evidence="1">Blood</tissue>
    </source>
</reference>
<accession>A0AAV6FGP6</accession>
<feature type="non-terminal residue" evidence="1">
    <location>
        <position position="102"/>
    </location>
</feature>
<proteinExistence type="predicted"/>
<comment type="caution">
    <text evidence="1">The sequence shown here is derived from an EMBL/GenBank/DDBJ whole genome shotgun (WGS) entry which is preliminary data.</text>
</comment>
<sequence>MLHARRVSKHRLLCTGSQASGCVNNVEGLNCQVKIFPDSRTSYNVSLLVDASTECDYDWSYNGTNIASDGGYLRGVVLENKRDIMILPSCQSLVQYWVQCTE</sequence>
<protein>
    <submittedName>
        <fullName evidence="1">Uncharacterized protein</fullName>
    </submittedName>
</protein>
<organism evidence="1 2">
    <name type="scientific">Alosa alosa</name>
    <name type="common">allis shad</name>
    <dbReference type="NCBI Taxonomy" id="278164"/>
    <lineage>
        <taxon>Eukaryota</taxon>
        <taxon>Metazoa</taxon>
        <taxon>Chordata</taxon>
        <taxon>Craniata</taxon>
        <taxon>Vertebrata</taxon>
        <taxon>Euteleostomi</taxon>
        <taxon>Actinopterygii</taxon>
        <taxon>Neopterygii</taxon>
        <taxon>Teleostei</taxon>
        <taxon>Clupei</taxon>
        <taxon>Clupeiformes</taxon>
        <taxon>Clupeoidei</taxon>
        <taxon>Clupeidae</taxon>
        <taxon>Alosa</taxon>
    </lineage>
</organism>
<dbReference type="EMBL" id="JADWDJ010000023">
    <property type="protein sequence ID" value="KAG5261863.1"/>
    <property type="molecule type" value="Genomic_DNA"/>
</dbReference>
<evidence type="ECO:0000313" key="1">
    <source>
        <dbReference type="EMBL" id="KAG5261863.1"/>
    </source>
</evidence>
<evidence type="ECO:0000313" key="2">
    <source>
        <dbReference type="Proteomes" id="UP000823561"/>
    </source>
</evidence>
<name>A0AAV6FGP6_9TELE</name>
<keyword evidence="2" id="KW-1185">Reference proteome</keyword>
<dbReference type="AlphaFoldDB" id="A0AAV6FGP6"/>
<dbReference type="Proteomes" id="UP000823561">
    <property type="component" value="Chromosome 23"/>
</dbReference>